<accession>A0A151AF45</accession>
<sequence length="98" mass="9902">MRGLAFQAGISALLFACVGLLAIVALSPPLPLSGCTEVAAVGEPPGGPVIYGFDGTDLRYTPDRGFNECSTHVAVPGFPVALLVLGGLSIAASLFGRD</sequence>
<dbReference type="PATRIC" id="fig|1008153.3.peg.1101"/>
<dbReference type="AlphaFoldDB" id="A0A151AF45"/>
<protein>
    <submittedName>
        <fullName evidence="2">Uncharacterized protein</fullName>
    </submittedName>
</protein>
<keyword evidence="1" id="KW-1133">Transmembrane helix</keyword>
<comment type="caution">
    <text evidence="2">The sequence shown here is derived from an EMBL/GenBank/DDBJ whole genome shotgun (WGS) entry which is preliminary data.</text>
</comment>
<gene>
    <name evidence="2" type="ORF">HAPAU_10970</name>
</gene>
<keyword evidence="3" id="KW-1185">Reference proteome</keyword>
<organism evidence="2 3">
    <name type="scientific">Halalkalicoccus paucihalophilus</name>
    <dbReference type="NCBI Taxonomy" id="1008153"/>
    <lineage>
        <taxon>Archaea</taxon>
        <taxon>Methanobacteriati</taxon>
        <taxon>Methanobacteriota</taxon>
        <taxon>Stenosarchaea group</taxon>
        <taxon>Halobacteria</taxon>
        <taxon>Halobacteriales</taxon>
        <taxon>Halococcaceae</taxon>
        <taxon>Halalkalicoccus</taxon>
    </lineage>
</organism>
<evidence type="ECO:0000313" key="2">
    <source>
        <dbReference type="EMBL" id="KYH26007.1"/>
    </source>
</evidence>
<reference evidence="2 3" key="1">
    <citation type="submission" date="2016-02" db="EMBL/GenBank/DDBJ databases">
        <title>Genome sequence of Halalkalicoccus paucihalophilus DSM 24557.</title>
        <authorList>
            <person name="Poehlein A."/>
            <person name="Daniel R."/>
        </authorList>
    </citation>
    <scope>NUCLEOTIDE SEQUENCE [LARGE SCALE GENOMIC DNA]</scope>
    <source>
        <strain evidence="2 3">DSM 24557</strain>
    </source>
</reference>
<evidence type="ECO:0000313" key="3">
    <source>
        <dbReference type="Proteomes" id="UP000075321"/>
    </source>
</evidence>
<keyword evidence="1" id="KW-0812">Transmembrane</keyword>
<name>A0A151AF45_9EURY</name>
<proteinExistence type="predicted"/>
<dbReference type="EMBL" id="LTAZ01000004">
    <property type="protein sequence ID" value="KYH26007.1"/>
    <property type="molecule type" value="Genomic_DNA"/>
</dbReference>
<feature type="transmembrane region" description="Helical" evidence="1">
    <location>
        <begin position="73"/>
        <end position="95"/>
    </location>
</feature>
<dbReference type="PROSITE" id="PS51257">
    <property type="entry name" value="PROKAR_LIPOPROTEIN"/>
    <property type="match status" value="1"/>
</dbReference>
<dbReference type="Proteomes" id="UP000075321">
    <property type="component" value="Unassembled WGS sequence"/>
</dbReference>
<dbReference type="RefSeq" id="WP_245634034.1">
    <property type="nucleotide sequence ID" value="NZ_LTAZ01000004.1"/>
</dbReference>
<keyword evidence="1" id="KW-0472">Membrane</keyword>
<evidence type="ECO:0000256" key="1">
    <source>
        <dbReference type="SAM" id="Phobius"/>
    </source>
</evidence>